<proteinExistence type="predicted"/>
<comment type="caution">
    <text evidence="3">The sequence shown here is derived from an EMBL/GenBank/DDBJ whole genome shotgun (WGS) entry which is preliminary data.</text>
</comment>
<dbReference type="InterPro" id="IPR026960">
    <property type="entry name" value="RVT-Znf"/>
</dbReference>
<dbReference type="Proteomes" id="UP001396334">
    <property type="component" value="Unassembled WGS sequence"/>
</dbReference>
<dbReference type="PANTHER" id="PTHR47723">
    <property type="entry name" value="OS05G0353850 PROTEIN"/>
    <property type="match status" value="1"/>
</dbReference>
<dbReference type="Pfam" id="PF13966">
    <property type="entry name" value="zf-RVT"/>
    <property type="match status" value="1"/>
</dbReference>
<feature type="domain" description="Reverse transcriptase zinc-binding" evidence="2">
    <location>
        <begin position="27"/>
        <end position="104"/>
    </location>
</feature>
<protein>
    <recommendedName>
        <fullName evidence="5">RNase H type-1 domain-containing protein</fullName>
    </recommendedName>
</protein>
<evidence type="ECO:0008006" key="5">
    <source>
        <dbReference type="Google" id="ProtNLM"/>
    </source>
</evidence>
<sequence length="332" mass="38699">MKLLLSHPQNCYNSEKLGRRWCDTRVFSTRSAYTYLMDTEGLPTDGVWKRVWSLRVHQRIRTFLWITLHQRHLTNAERFRRHLATSAMCSIFYLDVEDLDHILRRQPLHSTLTDCWNYRFAILCWMLWKYRSNAIFNPDNMQQEDILARGHRLFEECIFTFVHTPYQNPSVVVPRLWSRTPAGWVRVNVDASMNIADGKAAIGCLFRNDQGSWINSFVQDVGRCSVLLAKLWAVHDVLAHSWTLGFRRVVIDTDCLEVVFQHVRRYQNAIGDRLVAVGRSSSRCVMHLPFPPDDLSALVEEEKEQKIGESVLTQDWHATANVVCFNLHIDPG</sequence>
<dbReference type="PANTHER" id="PTHR47723:SF19">
    <property type="entry name" value="POLYNUCLEOTIDYL TRANSFERASE, RIBONUCLEASE H-LIKE SUPERFAMILY PROTEIN"/>
    <property type="match status" value="1"/>
</dbReference>
<dbReference type="CDD" id="cd06222">
    <property type="entry name" value="RNase_H_like"/>
    <property type="match status" value="1"/>
</dbReference>
<accession>A0ABR2PC00</accession>
<keyword evidence="4" id="KW-1185">Reference proteome</keyword>
<dbReference type="InterPro" id="IPR053151">
    <property type="entry name" value="RNase_H-like"/>
</dbReference>
<dbReference type="InterPro" id="IPR036397">
    <property type="entry name" value="RNaseH_sf"/>
</dbReference>
<dbReference type="InterPro" id="IPR044730">
    <property type="entry name" value="RNase_H-like_dom_plant"/>
</dbReference>
<name>A0ABR2PC00_9ROSI</name>
<dbReference type="EMBL" id="JBBPBN010000066">
    <property type="protein sequence ID" value="KAK8985956.1"/>
    <property type="molecule type" value="Genomic_DNA"/>
</dbReference>
<dbReference type="Pfam" id="PF13456">
    <property type="entry name" value="RVT_3"/>
    <property type="match status" value="1"/>
</dbReference>
<evidence type="ECO:0000259" key="2">
    <source>
        <dbReference type="Pfam" id="PF13966"/>
    </source>
</evidence>
<evidence type="ECO:0000313" key="3">
    <source>
        <dbReference type="EMBL" id="KAK8985956.1"/>
    </source>
</evidence>
<dbReference type="SUPFAM" id="SSF53098">
    <property type="entry name" value="Ribonuclease H-like"/>
    <property type="match status" value="1"/>
</dbReference>
<evidence type="ECO:0000313" key="4">
    <source>
        <dbReference type="Proteomes" id="UP001396334"/>
    </source>
</evidence>
<dbReference type="InterPro" id="IPR002156">
    <property type="entry name" value="RNaseH_domain"/>
</dbReference>
<gene>
    <name evidence="3" type="ORF">V6N11_037675</name>
</gene>
<feature type="domain" description="RNase H type-1" evidence="1">
    <location>
        <begin position="188"/>
        <end position="262"/>
    </location>
</feature>
<evidence type="ECO:0000259" key="1">
    <source>
        <dbReference type="Pfam" id="PF13456"/>
    </source>
</evidence>
<organism evidence="3 4">
    <name type="scientific">Hibiscus sabdariffa</name>
    <name type="common">roselle</name>
    <dbReference type="NCBI Taxonomy" id="183260"/>
    <lineage>
        <taxon>Eukaryota</taxon>
        <taxon>Viridiplantae</taxon>
        <taxon>Streptophyta</taxon>
        <taxon>Embryophyta</taxon>
        <taxon>Tracheophyta</taxon>
        <taxon>Spermatophyta</taxon>
        <taxon>Magnoliopsida</taxon>
        <taxon>eudicotyledons</taxon>
        <taxon>Gunneridae</taxon>
        <taxon>Pentapetalae</taxon>
        <taxon>rosids</taxon>
        <taxon>malvids</taxon>
        <taxon>Malvales</taxon>
        <taxon>Malvaceae</taxon>
        <taxon>Malvoideae</taxon>
        <taxon>Hibiscus</taxon>
    </lineage>
</organism>
<dbReference type="Gene3D" id="3.30.420.10">
    <property type="entry name" value="Ribonuclease H-like superfamily/Ribonuclease H"/>
    <property type="match status" value="1"/>
</dbReference>
<reference evidence="3 4" key="1">
    <citation type="journal article" date="2024" name="G3 (Bethesda)">
        <title>Genome assembly of Hibiscus sabdariffa L. provides insights into metabolisms of medicinal natural products.</title>
        <authorList>
            <person name="Kim T."/>
        </authorList>
    </citation>
    <scope>NUCLEOTIDE SEQUENCE [LARGE SCALE GENOMIC DNA]</scope>
    <source>
        <strain evidence="3">TK-2024</strain>
        <tissue evidence="3">Old leaves</tissue>
    </source>
</reference>
<dbReference type="InterPro" id="IPR012337">
    <property type="entry name" value="RNaseH-like_sf"/>
</dbReference>